<keyword evidence="4 7" id="KW-0812">Transmembrane</keyword>
<dbReference type="InterPro" id="IPR000515">
    <property type="entry name" value="MetI-like"/>
</dbReference>
<evidence type="ECO:0000256" key="1">
    <source>
        <dbReference type="ARBA" id="ARBA00004651"/>
    </source>
</evidence>
<keyword evidence="10" id="KW-1185">Reference proteome</keyword>
<comment type="similarity">
    <text evidence="7">Belongs to the binding-protein-dependent transport system permease family.</text>
</comment>
<feature type="domain" description="ABC transmembrane type-1" evidence="8">
    <location>
        <begin position="69"/>
        <end position="262"/>
    </location>
</feature>
<gene>
    <name evidence="9" type="ORF">GCM10011349_47050</name>
</gene>
<feature type="transmembrane region" description="Helical" evidence="7">
    <location>
        <begin position="244"/>
        <end position="264"/>
    </location>
</feature>
<evidence type="ECO:0000256" key="3">
    <source>
        <dbReference type="ARBA" id="ARBA00022475"/>
    </source>
</evidence>
<evidence type="ECO:0000256" key="7">
    <source>
        <dbReference type="RuleBase" id="RU363032"/>
    </source>
</evidence>
<reference evidence="10" key="1">
    <citation type="journal article" date="2019" name="Int. J. Syst. Evol. Microbiol.">
        <title>The Global Catalogue of Microorganisms (GCM) 10K type strain sequencing project: providing services to taxonomists for standard genome sequencing and annotation.</title>
        <authorList>
            <consortium name="The Broad Institute Genomics Platform"/>
            <consortium name="The Broad Institute Genome Sequencing Center for Infectious Disease"/>
            <person name="Wu L."/>
            <person name="Ma J."/>
        </authorList>
    </citation>
    <scope>NUCLEOTIDE SEQUENCE [LARGE SCALE GENOMIC DNA]</scope>
    <source>
        <strain evidence="10">CGMCC 1.6784</strain>
    </source>
</reference>
<dbReference type="PROSITE" id="PS50928">
    <property type="entry name" value="ABC_TM1"/>
    <property type="match status" value="1"/>
</dbReference>
<name>A0ABQ2K0N1_9SPHN</name>
<dbReference type="CDD" id="cd06261">
    <property type="entry name" value="TM_PBP2"/>
    <property type="match status" value="1"/>
</dbReference>
<evidence type="ECO:0000256" key="6">
    <source>
        <dbReference type="ARBA" id="ARBA00023136"/>
    </source>
</evidence>
<organism evidence="9 10">
    <name type="scientific">Novosphingobium indicum</name>
    <dbReference type="NCBI Taxonomy" id="462949"/>
    <lineage>
        <taxon>Bacteria</taxon>
        <taxon>Pseudomonadati</taxon>
        <taxon>Pseudomonadota</taxon>
        <taxon>Alphaproteobacteria</taxon>
        <taxon>Sphingomonadales</taxon>
        <taxon>Sphingomonadaceae</taxon>
        <taxon>Novosphingobium</taxon>
    </lineage>
</organism>
<evidence type="ECO:0000256" key="5">
    <source>
        <dbReference type="ARBA" id="ARBA00022989"/>
    </source>
</evidence>
<sequence>MMRQATLTLLALALVLFALLPLIVLLLASGLPDLAVRPEGIAWEAFRHWKGPRLSLLWDPSNDVMWVSLWRTTWLALSASMAASTLAIVAAYLATRQRSRFWRRGTQFLSLVAYGLPSIFLLIAYQPYLLELPIEPLARVWLLHFLYLLPMCSILTIGYAESYPHLLDRSAAIDGAGWGERFKLAYQGNLWRGHLAVTCIGTLISWGDIVISQQLLSGESKLLVDLYILRYFQNDSTFPSYTSAALFSLVLGLIAIILAFIIAATNRRSV</sequence>
<feature type="transmembrane region" description="Helical" evidence="7">
    <location>
        <begin position="74"/>
        <end position="95"/>
    </location>
</feature>
<evidence type="ECO:0000313" key="10">
    <source>
        <dbReference type="Proteomes" id="UP000605099"/>
    </source>
</evidence>
<dbReference type="InterPro" id="IPR035906">
    <property type="entry name" value="MetI-like_sf"/>
</dbReference>
<feature type="transmembrane region" description="Helical" evidence="7">
    <location>
        <begin position="140"/>
        <end position="160"/>
    </location>
</feature>
<dbReference type="Pfam" id="PF00528">
    <property type="entry name" value="BPD_transp_1"/>
    <property type="match status" value="1"/>
</dbReference>
<evidence type="ECO:0000313" key="9">
    <source>
        <dbReference type="EMBL" id="GGN62922.1"/>
    </source>
</evidence>
<proteinExistence type="inferred from homology"/>
<feature type="transmembrane region" description="Helical" evidence="7">
    <location>
        <begin position="190"/>
        <end position="211"/>
    </location>
</feature>
<keyword evidence="6 7" id="KW-0472">Membrane</keyword>
<evidence type="ECO:0000256" key="2">
    <source>
        <dbReference type="ARBA" id="ARBA00022448"/>
    </source>
</evidence>
<dbReference type="PANTHER" id="PTHR32243:SF18">
    <property type="entry name" value="INNER MEMBRANE ABC TRANSPORTER PERMEASE PROTEIN YCJP"/>
    <property type="match status" value="1"/>
</dbReference>
<evidence type="ECO:0000256" key="4">
    <source>
        <dbReference type="ARBA" id="ARBA00022692"/>
    </source>
</evidence>
<dbReference type="Gene3D" id="1.10.3720.10">
    <property type="entry name" value="MetI-like"/>
    <property type="match status" value="1"/>
</dbReference>
<comment type="caution">
    <text evidence="9">The sequence shown here is derived from an EMBL/GenBank/DDBJ whole genome shotgun (WGS) entry which is preliminary data.</text>
</comment>
<dbReference type="InterPro" id="IPR050901">
    <property type="entry name" value="BP-dep_ABC_trans_perm"/>
</dbReference>
<dbReference type="Proteomes" id="UP000605099">
    <property type="component" value="Unassembled WGS sequence"/>
</dbReference>
<keyword evidence="5 7" id="KW-1133">Transmembrane helix</keyword>
<accession>A0ABQ2K0N1</accession>
<comment type="subcellular location">
    <subcellularLocation>
        <location evidence="1 7">Cell membrane</location>
        <topology evidence="1 7">Multi-pass membrane protein</topology>
    </subcellularLocation>
</comment>
<protein>
    <recommendedName>
        <fullName evidence="8">ABC transmembrane type-1 domain-containing protein</fullName>
    </recommendedName>
</protein>
<dbReference type="RefSeq" id="WP_188823876.1">
    <property type="nucleotide sequence ID" value="NZ_BMLK01000057.1"/>
</dbReference>
<evidence type="ECO:0000259" key="8">
    <source>
        <dbReference type="PROSITE" id="PS50928"/>
    </source>
</evidence>
<feature type="transmembrane region" description="Helical" evidence="7">
    <location>
        <begin position="107"/>
        <end position="128"/>
    </location>
</feature>
<keyword evidence="2 7" id="KW-0813">Transport</keyword>
<dbReference type="SUPFAM" id="SSF161098">
    <property type="entry name" value="MetI-like"/>
    <property type="match status" value="1"/>
</dbReference>
<keyword evidence="3" id="KW-1003">Cell membrane</keyword>
<dbReference type="PANTHER" id="PTHR32243">
    <property type="entry name" value="MALTOSE TRANSPORT SYSTEM PERMEASE-RELATED"/>
    <property type="match status" value="1"/>
</dbReference>
<dbReference type="EMBL" id="BMLK01000057">
    <property type="protein sequence ID" value="GGN62922.1"/>
    <property type="molecule type" value="Genomic_DNA"/>
</dbReference>